<accession>A0A8H4QKK8</accession>
<dbReference type="EMBL" id="JAAMPI010002504">
    <property type="protein sequence ID" value="KAF4612603.1"/>
    <property type="molecule type" value="Genomic_DNA"/>
</dbReference>
<dbReference type="SUPFAM" id="SSF48452">
    <property type="entry name" value="TPR-like"/>
    <property type="match status" value="1"/>
</dbReference>
<comment type="caution">
    <text evidence="3">The sequence shown here is derived from an EMBL/GenBank/DDBJ whole genome shotgun (WGS) entry which is preliminary data.</text>
</comment>
<dbReference type="Pfam" id="PF13424">
    <property type="entry name" value="TPR_12"/>
    <property type="match status" value="1"/>
</dbReference>
<evidence type="ECO:0000256" key="2">
    <source>
        <dbReference type="ARBA" id="ARBA00022803"/>
    </source>
</evidence>
<organism evidence="3 4">
    <name type="scientific">Cudoniella acicularis</name>
    <dbReference type="NCBI Taxonomy" id="354080"/>
    <lineage>
        <taxon>Eukaryota</taxon>
        <taxon>Fungi</taxon>
        <taxon>Dikarya</taxon>
        <taxon>Ascomycota</taxon>
        <taxon>Pezizomycotina</taxon>
        <taxon>Leotiomycetes</taxon>
        <taxon>Helotiales</taxon>
        <taxon>Tricladiaceae</taxon>
        <taxon>Cudoniella</taxon>
    </lineage>
</organism>
<name>A0A8H4QKK8_9HELO</name>
<dbReference type="PANTHER" id="PTHR45641">
    <property type="entry name" value="TETRATRICOPEPTIDE REPEAT PROTEIN (AFU_ORTHOLOGUE AFUA_6G03870)"/>
    <property type="match status" value="1"/>
</dbReference>
<sequence length="123" mass="14129">MLFRIILQKVYAVPVYVLLAIGAFYRRLDKLDEALEIYSVALTKIGTQQTPISFEILSSIGGVLTQQKKYKQAEAAYRQVYKVKERVLGKEHLDTLMSMKNLRRSLQNQGKHAKAKVIFRQAL</sequence>
<reference evidence="3 4" key="1">
    <citation type="submission" date="2020-03" db="EMBL/GenBank/DDBJ databases">
        <title>Draft Genome Sequence of Cudoniella acicularis.</title>
        <authorList>
            <person name="Buettner E."/>
            <person name="Kellner H."/>
        </authorList>
    </citation>
    <scope>NUCLEOTIDE SEQUENCE [LARGE SCALE GENOMIC DNA]</scope>
    <source>
        <strain evidence="3 4">DSM 108380</strain>
    </source>
</reference>
<keyword evidence="2" id="KW-0802">TPR repeat</keyword>
<dbReference type="OrthoDB" id="3557990at2759"/>
<dbReference type="PANTHER" id="PTHR45641:SF19">
    <property type="entry name" value="NEPHROCYSTIN-3"/>
    <property type="match status" value="1"/>
</dbReference>
<evidence type="ECO:0000256" key="1">
    <source>
        <dbReference type="ARBA" id="ARBA00022737"/>
    </source>
</evidence>
<proteinExistence type="predicted"/>
<dbReference type="InterPro" id="IPR019734">
    <property type="entry name" value="TPR_rpt"/>
</dbReference>
<dbReference type="InterPro" id="IPR011990">
    <property type="entry name" value="TPR-like_helical_dom_sf"/>
</dbReference>
<keyword evidence="1" id="KW-0677">Repeat</keyword>
<evidence type="ECO:0000313" key="4">
    <source>
        <dbReference type="Proteomes" id="UP000566819"/>
    </source>
</evidence>
<dbReference type="Gene3D" id="1.25.40.10">
    <property type="entry name" value="Tetratricopeptide repeat domain"/>
    <property type="match status" value="1"/>
</dbReference>
<dbReference type="AlphaFoldDB" id="A0A8H4QKK8"/>
<keyword evidence="4" id="KW-1185">Reference proteome</keyword>
<gene>
    <name evidence="3" type="ORF">G7Y89_g15576</name>
</gene>
<dbReference type="SMART" id="SM00028">
    <property type="entry name" value="TPR"/>
    <property type="match status" value="2"/>
</dbReference>
<evidence type="ECO:0008006" key="5">
    <source>
        <dbReference type="Google" id="ProtNLM"/>
    </source>
</evidence>
<dbReference type="Proteomes" id="UP000566819">
    <property type="component" value="Unassembled WGS sequence"/>
</dbReference>
<evidence type="ECO:0000313" key="3">
    <source>
        <dbReference type="EMBL" id="KAF4612603.1"/>
    </source>
</evidence>
<protein>
    <recommendedName>
        <fullName evidence="5">Kinesin light chain</fullName>
    </recommendedName>
</protein>